<dbReference type="InterPro" id="IPR036388">
    <property type="entry name" value="WH-like_DNA-bd_sf"/>
</dbReference>
<dbReference type="SUPFAM" id="SSF46785">
    <property type="entry name" value="Winged helix' DNA-binding domain"/>
    <property type="match status" value="1"/>
</dbReference>
<dbReference type="GO" id="GO:0046685">
    <property type="term" value="P:response to arsenic-containing substance"/>
    <property type="evidence" value="ECO:0007669"/>
    <property type="project" value="UniProtKB-KW"/>
</dbReference>
<feature type="domain" description="HTH arsR-type" evidence="2">
    <location>
        <begin position="1"/>
        <end position="94"/>
    </location>
</feature>
<dbReference type="SUPFAM" id="SSF52788">
    <property type="entry name" value="Phosphotyrosine protein phosphatases I"/>
    <property type="match status" value="1"/>
</dbReference>
<dbReference type="CDD" id="cd00090">
    <property type="entry name" value="HTH_ARSR"/>
    <property type="match status" value="1"/>
</dbReference>
<dbReference type="Proteomes" id="UP000176562">
    <property type="component" value="Chromosome"/>
</dbReference>
<organism evidence="3 4">
    <name type="scientific">Rhodobacter xanthinilyticus</name>
    <dbReference type="NCBI Taxonomy" id="1850250"/>
    <lineage>
        <taxon>Bacteria</taxon>
        <taxon>Pseudomonadati</taxon>
        <taxon>Pseudomonadota</taxon>
        <taxon>Alphaproteobacteria</taxon>
        <taxon>Rhodobacterales</taxon>
        <taxon>Rhodobacter group</taxon>
        <taxon>Rhodobacter</taxon>
    </lineage>
</organism>
<dbReference type="InterPro" id="IPR036390">
    <property type="entry name" value="WH_DNA-bd_sf"/>
</dbReference>
<evidence type="ECO:0000313" key="4">
    <source>
        <dbReference type="Proteomes" id="UP000176562"/>
    </source>
</evidence>
<gene>
    <name evidence="3" type="ORF">LPB142_00205</name>
</gene>
<evidence type="ECO:0000259" key="2">
    <source>
        <dbReference type="PROSITE" id="PS50987"/>
    </source>
</evidence>
<dbReference type="PRINTS" id="PR00778">
    <property type="entry name" value="HTHARSR"/>
</dbReference>
<dbReference type="Pfam" id="PF01451">
    <property type="entry name" value="LMWPc"/>
    <property type="match status" value="1"/>
</dbReference>
<keyword evidence="4" id="KW-1185">Reference proteome</keyword>
<dbReference type="RefSeq" id="WP_071165188.1">
    <property type="nucleotide sequence ID" value="NZ_CP017781.1"/>
</dbReference>
<accession>A0A1D9M7U6</accession>
<dbReference type="PANTHER" id="PTHR43428">
    <property type="entry name" value="ARSENATE REDUCTASE"/>
    <property type="match status" value="1"/>
</dbReference>
<sequence>METDITAPLSALSHPGRLEVFRLLMRRYPQSVRAGEIAQALDTRPSTVSAYLAALMQAGLITQRRESTTLLYRAALGPLRAMVGEFLETSCAGRVDLVPPAAQFPQARRLGLLFIGQGNAARSLMAEALLRARGADRFHAYSAGVAPAEAPSPHALDVLRAHGVEAGRLVPRGLAEFVDRAAVQIDIVITLSDAAATALRGPWPGGPVRSHWGLADPARAEGTGAERRGVFEAAFEQIEGRIAKLAALPVGTFGRGALQQALDEIGA</sequence>
<dbReference type="SMART" id="SM00226">
    <property type="entry name" value="LMWPc"/>
    <property type="match status" value="1"/>
</dbReference>
<keyword evidence="1" id="KW-0059">Arsenical resistance</keyword>
<dbReference type="PANTHER" id="PTHR43428:SF1">
    <property type="entry name" value="ARSENATE REDUCTASE"/>
    <property type="match status" value="1"/>
</dbReference>
<name>A0A1D9M7U6_9RHOB</name>
<proteinExistence type="predicted"/>
<dbReference type="Gene3D" id="3.40.50.2300">
    <property type="match status" value="1"/>
</dbReference>
<dbReference type="InterPro" id="IPR023485">
    <property type="entry name" value="Ptyr_pPase"/>
</dbReference>
<dbReference type="EMBL" id="CP017781">
    <property type="protein sequence ID" value="AOZ67934.1"/>
    <property type="molecule type" value="Genomic_DNA"/>
</dbReference>
<dbReference type="STRING" id="1850250.LPB142_00205"/>
<dbReference type="GO" id="GO:0003700">
    <property type="term" value="F:DNA-binding transcription factor activity"/>
    <property type="evidence" value="ECO:0007669"/>
    <property type="project" value="InterPro"/>
</dbReference>
<dbReference type="InterPro" id="IPR011991">
    <property type="entry name" value="ArsR-like_HTH"/>
</dbReference>
<dbReference type="PROSITE" id="PS50987">
    <property type="entry name" value="HTH_ARSR_2"/>
    <property type="match status" value="1"/>
</dbReference>
<protein>
    <recommendedName>
        <fullName evidence="2">HTH arsR-type domain-containing protein</fullName>
    </recommendedName>
</protein>
<evidence type="ECO:0000256" key="1">
    <source>
        <dbReference type="ARBA" id="ARBA00022849"/>
    </source>
</evidence>
<dbReference type="Pfam" id="PF01022">
    <property type="entry name" value="HTH_5"/>
    <property type="match status" value="1"/>
</dbReference>
<dbReference type="AlphaFoldDB" id="A0A1D9M7U6"/>
<evidence type="ECO:0000313" key="3">
    <source>
        <dbReference type="EMBL" id="AOZ67934.1"/>
    </source>
</evidence>
<dbReference type="SMART" id="SM00418">
    <property type="entry name" value="HTH_ARSR"/>
    <property type="match status" value="1"/>
</dbReference>
<dbReference type="InterPro" id="IPR036196">
    <property type="entry name" value="Ptyr_pPase_sf"/>
</dbReference>
<reference evidence="3 4" key="1">
    <citation type="submission" date="2016-10" db="EMBL/GenBank/DDBJ databases">
        <title>Rhodobacter sp. LPB0142, isolated from sea water.</title>
        <authorList>
            <person name="Kim E."/>
            <person name="Yi H."/>
        </authorList>
    </citation>
    <scope>NUCLEOTIDE SEQUENCE [LARGE SCALE GENOMIC DNA]</scope>
    <source>
        <strain evidence="3 4">LPB0142</strain>
    </source>
</reference>
<dbReference type="Gene3D" id="1.10.10.10">
    <property type="entry name" value="Winged helix-like DNA-binding domain superfamily/Winged helix DNA-binding domain"/>
    <property type="match status" value="1"/>
</dbReference>
<dbReference type="KEGG" id="rhp:LPB142_00205"/>
<dbReference type="CDD" id="cd16345">
    <property type="entry name" value="LMWP_ArsC"/>
    <property type="match status" value="1"/>
</dbReference>
<dbReference type="InterPro" id="IPR001845">
    <property type="entry name" value="HTH_ArsR_DNA-bd_dom"/>
</dbReference>